<accession>A0A2M8LRX7</accession>
<dbReference type="InterPro" id="IPR036237">
    <property type="entry name" value="Xyl_isomerase-like_sf"/>
</dbReference>
<dbReference type="Pfam" id="PF01261">
    <property type="entry name" value="AP_endonuc_2"/>
    <property type="match status" value="1"/>
</dbReference>
<dbReference type="RefSeq" id="WP_100205290.1">
    <property type="nucleotide sequence ID" value="NZ_PGGW01000069.1"/>
</dbReference>
<name>A0A2M8LRX7_9ACTN</name>
<dbReference type="InterPro" id="IPR030823">
    <property type="entry name" value="IolE/MocC"/>
</dbReference>
<feature type="domain" description="Xylose isomerase-like TIM barrel" evidence="1">
    <location>
        <begin position="54"/>
        <end position="309"/>
    </location>
</feature>
<dbReference type="InterPro" id="IPR050312">
    <property type="entry name" value="IolE/XylAMocC-like"/>
</dbReference>
<dbReference type="Gene3D" id="3.20.20.150">
    <property type="entry name" value="Divalent-metal-dependent TIM barrel enzymes"/>
    <property type="match status" value="1"/>
</dbReference>
<proteinExistence type="predicted"/>
<sequence>MTTSASPASVRGRDGALFDRDAVSFGITPTCWTNDDFPTVGDDIPFEQCVSEMALAGFEGCSVGHKYPTDPRTLRQALELRGLRVSEPWSSTYFTAEDMWDRTVAAFRRQLDFIKAAGGDRIVVAELAGAVHQQQVALVANKPVFGDNAWHRLLTGLDTLGRTAADQGMLLCYHHHMGTGVQTRAEVDRLLAGTDPELVHLLLDTGHLAWSGDDPLELVRDHAGRIRHVHLKDLRRDVLEDCRRLDPSFRDAVLAGIFTVPGDGMLDFGPVLRTLADAGYRGWLVVEAEQDPAKAHPLTYAKKAREYLHDLTGL</sequence>
<dbReference type="InterPro" id="IPR013022">
    <property type="entry name" value="Xyl_isomerase-like_TIM-brl"/>
</dbReference>
<dbReference type="AlphaFoldDB" id="A0A2M8LRX7"/>
<evidence type="ECO:0000313" key="3">
    <source>
        <dbReference type="Proteomes" id="UP000230407"/>
    </source>
</evidence>
<gene>
    <name evidence="2" type="primary">iolE</name>
    <name evidence="2" type="ORF">CUT44_29805</name>
</gene>
<dbReference type="Proteomes" id="UP000230407">
    <property type="component" value="Unassembled WGS sequence"/>
</dbReference>
<protein>
    <submittedName>
        <fullName evidence="2">Myo-inosose-2 dehydratase</fullName>
    </submittedName>
</protein>
<dbReference type="NCBIfam" id="TIGR04379">
    <property type="entry name" value="myo_inos_iolE"/>
    <property type="match status" value="1"/>
</dbReference>
<evidence type="ECO:0000313" key="2">
    <source>
        <dbReference type="EMBL" id="PJE94679.1"/>
    </source>
</evidence>
<dbReference type="SUPFAM" id="SSF51658">
    <property type="entry name" value="Xylose isomerase-like"/>
    <property type="match status" value="1"/>
</dbReference>
<reference evidence="2 3" key="1">
    <citation type="submission" date="2017-11" db="EMBL/GenBank/DDBJ databases">
        <title>Streptomyces carmine sp. nov., a novel actinomycete isolated from Sophora alopecuroides in Xinjiang, China.</title>
        <authorList>
            <person name="Wang Y."/>
            <person name="Luo X."/>
            <person name="Wan C."/>
            <person name="Zhang L."/>
        </authorList>
    </citation>
    <scope>NUCLEOTIDE SEQUENCE [LARGE SCALE GENOMIC DNA]</scope>
    <source>
        <strain evidence="2 3">TRM SA0054</strain>
    </source>
</reference>
<organism evidence="2 3">
    <name type="scientific">Streptomyces carminius</name>
    <dbReference type="NCBI Taxonomy" id="2665496"/>
    <lineage>
        <taxon>Bacteria</taxon>
        <taxon>Bacillati</taxon>
        <taxon>Actinomycetota</taxon>
        <taxon>Actinomycetes</taxon>
        <taxon>Kitasatosporales</taxon>
        <taxon>Streptomycetaceae</taxon>
        <taxon>Streptomyces</taxon>
    </lineage>
</organism>
<comment type="caution">
    <text evidence="2">The sequence shown here is derived from an EMBL/GenBank/DDBJ whole genome shotgun (WGS) entry which is preliminary data.</text>
</comment>
<dbReference type="PANTHER" id="PTHR12110:SF41">
    <property type="entry name" value="INOSOSE DEHYDRATASE"/>
    <property type="match status" value="1"/>
</dbReference>
<evidence type="ECO:0000259" key="1">
    <source>
        <dbReference type="Pfam" id="PF01261"/>
    </source>
</evidence>
<keyword evidence="3" id="KW-1185">Reference proteome</keyword>
<dbReference type="EMBL" id="PGGW01000069">
    <property type="protein sequence ID" value="PJE94679.1"/>
    <property type="molecule type" value="Genomic_DNA"/>
</dbReference>
<dbReference type="PANTHER" id="PTHR12110">
    <property type="entry name" value="HYDROXYPYRUVATE ISOMERASE"/>
    <property type="match status" value="1"/>
</dbReference>